<reference evidence="2" key="1">
    <citation type="submission" date="2016-11" db="UniProtKB">
        <authorList>
            <consortium name="WormBaseParasite"/>
        </authorList>
    </citation>
    <scope>IDENTIFICATION</scope>
</reference>
<evidence type="ECO:0000313" key="1">
    <source>
        <dbReference type="Proteomes" id="UP000095283"/>
    </source>
</evidence>
<sequence length="395" mass="44143">MRRKLNGSNHEVLVVGIKLRAQIQEMVLLIIHLKSLIALSDLSYVHYSGHRPLLYSNSTLLVPSDLPSTDRNSKANSTTMSFDRLLSFIAVLEPGNNSIVQWILSSENETTTVPMYSSEPPQVQTSFTRNVLLYYFGAEQYNGNPNQAQNKISKYMNLINILASTEQVIVLSPGSSISFQVIDNPPNASVGCRYGAIIFAVFSWTDQMNKLFQKRISFIPVNNCSCFRYALNFLWLRHSFVCVPYLMIKIYLIMKGGKTKSDIVISTSINIVGIEPVFWNSDIDNQTFTTTEPAVSSPVHLDGEFEDCERCKFIGELFSLFFSTFLEPRRLPQYSLEPGHWLSALWSRGIGSVLSGAGALAQCSLEPGHWLSALLPTPLREESGIILDSSEAFGT</sequence>
<protein>
    <submittedName>
        <fullName evidence="2">SEA domain-containing protein</fullName>
    </submittedName>
</protein>
<keyword evidence="1" id="KW-1185">Reference proteome</keyword>
<accession>A0A1I7XFS7</accession>
<proteinExistence type="predicted"/>
<name>A0A1I7XFS7_HETBA</name>
<dbReference type="Proteomes" id="UP000095283">
    <property type="component" value="Unplaced"/>
</dbReference>
<dbReference type="AlphaFoldDB" id="A0A1I7XFS7"/>
<evidence type="ECO:0000313" key="2">
    <source>
        <dbReference type="WBParaSite" id="Hba_16590"/>
    </source>
</evidence>
<dbReference type="WBParaSite" id="Hba_16590">
    <property type="protein sequence ID" value="Hba_16590"/>
    <property type="gene ID" value="Hba_16590"/>
</dbReference>
<organism evidence="1 2">
    <name type="scientific">Heterorhabditis bacteriophora</name>
    <name type="common">Entomopathogenic nematode worm</name>
    <dbReference type="NCBI Taxonomy" id="37862"/>
    <lineage>
        <taxon>Eukaryota</taxon>
        <taxon>Metazoa</taxon>
        <taxon>Ecdysozoa</taxon>
        <taxon>Nematoda</taxon>
        <taxon>Chromadorea</taxon>
        <taxon>Rhabditida</taxon>
        <taxon>Rhabditina</taxon>
        <taxon>Rhabditomorpha</taxon>
        <taxon>Strongyloidea</taxon>
        <taxon>Heterorhabditidae</taxon>
        <taxon>Heterorhabditis</taxon>
    </lineage>
</organism>